<sequence length="110" mass="11888">MPTLSQSLLTLLLPFVLMQSCRAEEAPPDAVAQVVAAGQTVEFRVGHARLDIDGLRQALGGGRLRFLTREESADGHAVYVSANRMERGYTTTDGKAGADYALRLLAECPR</sequence>
<feature type="chain" id="PRO_5045552313" description="DUF4156 domain-containing protein" evidence="1">
    <location>
        <begin position="24"/>
        <end position="110"/>
    </location>
</feature>
<dbReference type="RefSeq" id="WP_343793806.1">
    <property type="nucleotide sequence ID" value="NZ_BAAAEU010000027.1"/>
</dbReference>
<evidence type="ECO:0008006" key="4">
    <source>
        <dbReference type="Google" id="ProtNLM"/>
    </source>
</evidence>
<comment type="caution">
    <text evidence="2">The sequence shown here is derived from an EMBL/GenBank/DDBJ whole genome shotgun (WGS) entry which is preliminary data.</text>
</comment>
<protein>
    <recommendedName>
        <fullName evidence="4">DUF4156 domain-containing protein</fullName>
    </recommendedName>
</protein>
<organism evidence="2 3">
    <name type="scientific">Dokdonella soli</name>
    <dbReference type="NCBI Taxonomy" id="529810"/>
    <lineage>
        <taxon>Bacteria</taxon>
        <taxon>Pseudomonadati</taxon>
        <taxon>Pseudomonadota</taxon>
        <taxon>Gammaproteobacteria</taxon>
        <taxon>Lysobacterales</taxon>
        <taxon>Rhodanobacteraceae</taxon>
        <taxon>Dokdonella</taxon>
    </lineage>
</organism>
<gene>
    <name evidence="2" type="ORF">GCM10009105_36080</name>
</gene>
<reference evidence="3" key="1">
    <citation type="journal article" date="2019" name="Int. J. Syst. Evol. Microbiol.">
        <title>The Global Catalogue of Microorganisms (GCM) 10K type strain sequencing project: providing services to taxonomists for standard genome sequencing and annotation.</title>
        <authorList>
            <consortium name="The Broad Institute Genomics Platform"/>
            <consortium name="The Broad Institute Genome Sequencing Center for Infectious Disease"/>
            <person name="Wu L."/>
            <person name="Ma J."/>
        </authorList>
    </citation>
    <scope>NUCLEOTIDE SEQUENCE [LARGE SCALE GENOMIC DNA]</scope>
    <source>
        <strain evidence="3">JCM 15421</strain>
    </source>
</reference>
<evidence type="ECO:0000256" key="1">
    <source>
        <dbReference type="SAM" id="SignalP"/>
    </source>
</evidence>
<evidence type="ECO:0000313" key="2">
    <source>
        <dbReference type="EMBL" id="GAA0723838.1"/>
    </source>
</evidence>
<dbReference type="Proteomes" id="UP001501523">
    <property type="component" value="Unassembled WGS sequence"/>
</dbReference>
<name>A0ABP3U416_9GAMM</name>
<proteinExistence type="predicted"/>
<evidence type="ECO:0000313" key="3">
    <source>
        <dbReference type="Proteomes" id="UP001501523"/>
    </source>
</evidence>
<dbReference type="EMBL" id="BAAAEU010000027">
    <property type="protein sequence ID" value="GAA0723838.1"/>
    <property type="molecule type" value="Genomic_DNA"/>
</dbReference>
<keyword evidence="3" id="KW-1185">Reference proteome</keyword>
<accession>A0ABP3U416</accession>
<feature type="signal peptide" evidence="1">
    <location>
        <begin position="1"/>
        <end position="23"/>
    </location>
</feature>
<keyword evidence="1" id="KW-0732">Signal</keyword>